<dbReference type="SUPFAM" id="SSF46785">
    <property type="entry name" value="Winged helix' DNA-binding domain"/>
    <property type="match status" value="1"/>
</dbReference>
<reference evidence="5 6" key="1">
    <citation type="submission" date="2020-04" db="EMBL/GenBank/DDBJ databases">
        <title>Complete genome of a Psychrophilic, Marine, Gas Vacuolate Bacterium Polaromonas vacuolata KCTC 22033T.</title>
        <authorList>
            <person name="Hwang K."/>
            <person name="Kim K.M."/>
        </authorList>
    </citation>
    <scope>NUCLEOTIDE SEQUENCE [LARGE SCALE GENOMIC DNA]</scope>
    <source>
        <strain evidence="5 6">KCTC 22033</strain>
    </source>
</reference>
<dbReference type="InterPro" id="IPR008920">
    <property type="entry name" value="TF_FadR/GntR_C"/>
</dbReference>
<dbReference type="Gene3D" id="1.10.10.10">
    <property type="entry name" value="Winged helix-like DNA-binding domain superfamily/Winged helix DNA-binding domain"/>
    <property type="match status" value="1"/>
</dbReference>
<dbReference type="PRINTS" id="PR00035">
    <property type="entry name" value="HTHGNTR"/>
</dbReference>
<dbReference type="SUPFAM" id="SSF48008">
    <property type="entry name" value="GntR ligand-binding domain-like"/>
    <property type="match status" value="1"/>
</dbReference>
<protein>
    <submittedName>
        <fullName evidence="5">Putative D-xylose utilization operon transcriptional repressor</fullName>
    </submittedName>
</protein>
<dbReference type="InterPro" id="IPR036388">
    <property type="entry name" value="WH-like_DNA-bd_sf"/>
</dbReference>
<dbReference type="Proteomes" id="UP000502041">
    <property type="component" value="Chromosome"/>
</dbReference>
<accession>A0A6H2HC04</accession>
<dbReference type="EMBL" id="CP051461">
    <property type="protein sequence ID" value="QJC57408.1"/>
    <property type="molecule type" value="Genomic_DNA"/>
</dbReference>
<evidence type="ECO:0000256" key="1">
    <source>
        <dbReference type="ARBA" id="ARBA00023015"/>
    </source>
</evidence>
<feature type="domain" description="HTH gntR-type" evidence="4">
    <location>
        <begin position="23"/>
        <end position="90"/>
    </location>
</feature>
<keyword evidence="2" id="KW-0238">DNA-binding</keyword>
<dbReference type="PROSITE" id="PS50949">
    <property type="entry name" value="HTH_GNTR"/>
    <property type="match status" value="1"/>
</dbReference>
<sequence>MISTTLPWLTETSSDRISAIRDTSLSKLVRDDMLALILKGVFAPGQRINEPDVASRLQVSRVPVREALRELESSGLVISRKHSGVFVRQLEAAEVKDLYQMRGLLDGFAGRRSAALPERERGLLLAKLERAIKAMQQAFDDHDVQAYYSENLHFHWAIVEAAGNQQLLETYRGIVQKLHLSRLKNLSQDVGMRSSVSEHQDIMQAVQDADGARCEALMSQHVGEAFERLLQALSAPSDQN</sequence>
<dbReference type="PANTHER" id="PTHR43537">
    <property type="entry name" value="TRANSCRIPTIONAL REGULATOR, GNTR FAMILY"/>
    <property type="match status" value="1"/>
</dbReference>
<dbReference type="GO" id="GO:0003677">
    <property type="term" value="F:DNA binding"/>
    <property type="evidence" value="ECO:0007669"/>
    <property type="project" value="UniProtKB-KW"/>
</dbReference>
<dbReference type="InterPro" id="IPR036390">
    <property type="entry name" value="WH_DNA-bd_sf"/>
</dbReference>
<name>A0A6H2HC04_9BURK</name>
<dbReference type="PANTHER" id="PTHR43537:SF51">
    <property type="entry name" value="HTH-TYPE TRANSCRIPTIONAL REGULATOR LGOR-RELATED"/>
    <property type="match status" value="1"/>
</dbReference>
<dbReference type="Gene3D" id="1.20.120.530">
    <property type="entry name" value="GntR ligand-binding domain-like"/>
    <property type="match status" value="1"/>
</dbReference>
<gene>
    <name evidence="5" type="primary">gntR</name>
    <name evidence="5" type="ORF">HC248_02735</name>
</gene>
<dbReference type="KEGG" id="pvac:HC248_02735"/>
<evidence type="ECO:0000313" key="6">
    <source>
        <dbReference type="Proteomes" id="UP000502041"/>
    </source>
</evidence>
<dbReference type="SMART" id="SM00345">
    <property type="entry name" value="HTH_GNTR"/>
    <property type="match status" value="1"/>
</dbReference>
<dbReference type="RefSeq" id="WP_168922926.1">
    <property type="nucleotide sequence ID" value="NZ_CP051461.1"/>
</dbReference>
<keyword evidence="6" id="KW-1185">Reference proteome</keyword>
<organism evidence="5 6">
    <name type="scientific">Polaromonas vacuolata</name>
    <dbReference type="NCBI Taxonomy" id="37448"/>
    <lineage>
        <taxon>Bacteria</taxon>
        <taxon>Pseudomonadati</taxon>
        <taxon>Pseudomonadota</taxon>
        <taxon>Betaproteobacteria</taxon>
        <taxon>Burkholderiales</taxon>
        <taxon>Comamonadaceae</taxon>
        <taxon>Polaromonas</taxon>
    </lineage>
</organism>
<evidence type="ECO:0000256" key="3">
    <source>
        <dbReference type="ARBA" id="ARBA00023163"/>
    </source>
</evidence>
<dbReference type="InterPro" id="IPR000524">
    <property type="entry name" value="Tscrpt_reg_HTH_GntR"/>
</dbReference>
<dbReference type="InterPro" id="IPR011711">
    <property type="entry name" value="GntR_C"/>
</dbReference>
<dbReference type="Pfam" id="PF00392">
    <property type="entry name" value="GntR"/>
    <property type="match status" value="1"/>
</dbReference>
<proteinExistence type="predicted"/>
<dbReference type="CDD" id="cd07377">
    <property type="entry name" value="WHTH_GntR"/>
    <property type="match status" value="1"/>
</dbReference>
<evidence type="ECO:0000256" key="2">
    <source>
        <dbReference type="ARBA" id="ARBA00023125"/>
    </source>
</evidence>
<dbReference type="Pfam" id="PF07729">
    <property type="entry name" value="FCD"/>
    <property type="match status" value="1"/>
</dbReference>
<keyword evidence="1" id="KW-0805">Transcription regulation</keyword>
<evidence type="ECO:0000259" key="4">
    <source>
        <dbReference type="PROSITE" id="PS50949"/>
    </source>
</evidence>
<dbReference type="GO" id="GO:0003700">
    <property type="term" value="F:DNA-binding transcription factor activity"/>
    <property type="evidence" value="ECO:0007669"/>
    <property type="project" value="InterPro"/>
</dbReference>
<dbReference type="SMART" id="SM00895">
    <property type="entry name" value="FCD"/>
    <property type="match status" value="1"/>
</dbReference>
<dbReference type="AlphaFoldDB" id="A0A6H2HC04"/>
<keyword evidence="3" id="KW-0804">Transcription</keyword>
<evidence type="ECO:0000313" key="5">
    <source>
        <dbReference type="EMBL" id="QJC57408.1"/>
    </source>
</evidence>